<feature type="transmembrane region" description="Helical" evidence="1">
    <location>
        <begin position="92"/>
        <end position="125"/>
    </location>
</feature>
<keyword evidence="1" id="KW-0812">Transmembrane</keyword>
<keyword evidence="1" id="KW-0472">Membrane</keyword>
<comment type="caution">
    <text evidence="2">The sequence shown here is derived from an EMBL/GenBank/DDBJ whole genome shotgun (WGS) entry which is preliminary data.</text>
</comment>
<feature type="transmembrane region" description="Helical" evidence="1">
    <location>
        <begin position="145"/>
        <end position="172"/>
    </location>
</feature>
<feature type="transmembrane region" description="Helical" evidence="1">
    <location>
        <begin position="184"/>
        <end position="201"/>
    </location>
</feature>
<protein>
    <submittedName>
        <fullName evidence="2">Beta-carotene 15,15'-monooxygenase</fullName>
    </submittedName>
</protein>
<proteinExistence type="predicted"/>
<dbReference type="AlphaFoldDB" id="A0A8T4H8F6"/>
<feature type="transmembrane region" description="Helical" evidence="1">
    <location>
        <begin position="61"/>
        <end position="80"/>
    </location>
</feature>
<organism evidence="2 3">
    <name type="scientific">Rhinopithecimicrobium faecis</name>
    <dbReference type="NCBI Taxonomy" id="2820698"/>
    <lineage>
        <taxon>Bacteria</taxon>
        <taxon>Pseudomonadati</taxon>
        <taxon>Bacteroidota</taxon>
        <taxon>Sphingobacteriia</taxon>
        <taxon>Sphingobacteriales</taxon>
        <taxon>Sphingobacteriaceae</taxon>
        <taxon>Rhinopithecimicrobium</taxon>
    </lineage>
</organism>
<dbReference type="Proteomes" id="UP000679691">
    <property type="component" value="Unassembled WGS sequence"/>
</dbReference>
<feature type="transmembrane region" description="Helical" evidence="1">
    <location>
        <begin position="260"/>
        <end position="277"/>
    </location>
</feature>
<evidence type="ECO:0000313" key="2">
    <source>
        <dbReference type="EMBL" id="MBP3943169.1"/>
    </source>
</evidence>
<evidence type="ECO:0000256" key="1">
    <source>
        <dbReference type="SAM" id="Phobius"/>
    </source>
</evidence>
<gene>
    <name evidence="2" type="ORF">J5U18_06265</name>
</gene>
<feature type="transmembrane region" description="Helical" evidence="1">
    <location>
        <begin position="283"/>
        <end position="301"/>
    </location>
</feature>
<name>A0A8T4H8F6_9SPHI</name>
<keyword evidence="3" id="KW-1185">Reference proteome</keyword>
<dbReference type="EMBL" id="JAGKSB010000005">
    <property type="protein sequence ID" value="MBP3943169.1"/>
    <property type="molecule type" value="Genomic_DNA"/>
</dbReference>
<keyword evidence="1" id="KW-1133">Transmembrane helix</keyword>
<sequence length="327" mass="38513">MLISQFRKYTPINFIVLALVGLCLCLGVYLHLPTKLTAILFEPALSNLIGVDKFSTLTPEVNVMVTLFLTLLQAFILNRVMNHFNILGKPNFLTALMYMTLASLFLPFLVLSPTLICNFISIWMISKLLNIYRQVDIKGLMFELGMIVAIGSLIYFPFIIMGLLLWVSLIIFRPFNWREWFTPLLGFSTIYFLLAVVYFWLGRMEEFYLIWVPLTYKFSTSLKMEVNDYFVVIPIIFTLLLFLVILKDNFFRSIVHVRKSFQLLFFMLILSFVSFYWKRDLSVNHFLMCATPITVYLAYYFTHSKKKWLFESVYAVIILTILYFQFF</sequence>
<accession>A0A8T4H8F6</accession>
<dbReference type="RefSeq" id="WP_353546654.1">
    <property type="nucleotide sequence ID" value="NZ_JAGKSB010000005.1"/>
</dbReference>
<evidence type="ECO:0000313" key="3">
    <source>
        <dbReference type="Proteomes" id="UP000679691"/>
    </source>
</evidence>
<feature type="transmembrane region" description="Helical" evidence="1">
    <location>
        <begin position="229"/>
        <end position="248"/>
    </location>
</feature>
<feature type="transmembrane region" description="Helical" evidence="1">
    <location>
        <begin position="308"/>
        <end position="326"/>
    </location>
</feature>
<reference evidence="2" key="1">
    <citation type="submission" date="2021-03" db="EMBL/GenBank/DDBJ databases">
        <authorList>
            <person name="Lu T."/>
            <person name="Wang Q."/>
            <person name="Han X."/>
        </authorList>
    </citation>
    <scope>NUCLEOTIDE SEQUENCE</scope>
    <source>
        <strain evidence="2">WQ 2009</strain>
    </source>
</reference>
<feature type="transmembrane region" description="Helical" evidence="1">
    <location>
        <begin position="12"/>
        <end position="32"/>
    </location>
</feature>